<dbReference type="KEGG" id="sbat:G4Z16_28530"/>
<dbReference type="AlphaFoldDB" id="A0A7T1TB45"/>
<name>A0A7T1TB45_9ACTN</name>
<gene>
    <name evidence="2" type="ORF">G4Z16_28530</name>
</gene>
<dbReference type="RefSeq" id="WP_197353475.1">
    <property type="nucleotide sequence ID" value="NZ_CP048882.1"/>
</dbReference>
<feature type="transmembrane region" description="Helical" evidence="1">
    <location>
        <begin position="92"/>
        <end position="121"/>
    </location>
</feature>
<dbReference type="EMBL" id="CP048882">
    <property type="protein sequence ID" value="QPP09707.1"/>
    <property type="molecule type" value="Genomic_DNA"/>
</dbReference>
<keyword evidence="1" id="KW-0812">Transmembrane</keyword>
<reference evidence="3" key="1">
    <citation type="submission" date="2020-02" db="EMBL/GenBank/DDBJ databases">
        <title>Streptomyces sp. ASO4wet.</title>
        <authorList>
            <person name="Risdian C."/>
            <person name="Landwehr W."/>
            <person name="Schupp P."/>
            <person name="Wink J."/>
        </authorList>
    </citation>
    <scope>NUCLEOTIDE SEQUENCE [LARGE SCALE GENOMIC DNA]</scope>
    <source>
        <strain evidence="3">ASO4wet</strain>
    </source>
</reference>
<protein>
    <submittedName>
        <fullName evidence="2">Uncharacterized protein</fullName>
    </submittedName>
</protein>
<keyword evidence="1" id="KW-1133">Transmembrane helix</keyword>
<evidence type="ECO:0000313" key="2">
    <source>
        <dbReference type="EMBL" id="QPP09707.1"/>
    </source>
</evidence>
<keyword evidence="1" id="KW-0472">Membrane</keyword>
<proteinExistence type="predicted"/>
<sequence>MNRPLKWRYVVIGLGFLGLAGVRATQDAAVWAAVFAVAAAVNFWLGVHEGARSGSAGVSSSQAGPPTVRDPDRAEVERSLAGYRTSARQWQILGAVGVVVGGGLLMVEPALALFAGAAALFSLHRAHRAGRAASTLLTAGLAQR</sequence>
<accession>A0A7T1TB45</accession>
<evidence type="ECO:0000256" key="1">
    <source>
        <dbReference type="SAM" id="Phobius"/>
    </source>
</evidence>
<evidence type="ECO:0000313" key="3">
    <source>
        <dbReference type="Proteomes" id="UP000595046"/>
    </source>
</evidence>
<dbReference type="Proteomes" id="UP000595046">
    <property type="component" value="Chromosome"/>
</dbReference>
<organism evidence="2 3">
    <name type="scientific">Streptomyces bathyalis</name>
    <dbReference type="NCBI Taxonomy" id="2710756"/>
    <lineage>
        <taxon>Bacteria</taxon>
        <taxon>Bacillati</taxon>
        <taxon>Actinomycetota</taxon>
        <taxon>Actinomycetes</taxon>
        <taxon>Kitasatosporales</taxon>
        <taxon>Streptomycetaceae</taxon>
        <taxon>Streptomyces</taxon>
    </lineage>
</organism>
<keyword evidence="3" id="KW-1185">Reference proteome</keyword>